<evidence type="ECO:0000313" key="3">
    <source>
        <dbReference type="EMBL" id="ATB32295.1"/>
    </source>
</evidence>
<evidence type="ECO:0000256" key="1">
    <source>
        <dbReference type="SAM" id="MobiDB-lite"/>
    </source>
</evidence>
<reference evidence="3 4" key="1">
    <citation type="submission" date="2017-06" db="EMBL/GenBank/DDBJ databases">
        <authorList>
            <person name="Kim H.J."/>
            <person name="Triplett B.A."/>
        </authorList>
    </citation>
    <scope>NUCLEOTIDE SEQUENCE [LARGE SCALE GENOMIC DNA]</scope>
    <source>
        <strain evidence="3 4">DSM 14713</strain>
    </source>
</reference>
<dbReference type="Proteomes" id="UP000217289">
    <property type="component" value="Chromosome"/>
</dbReference>
<sequence length="310" mass="34279">MTAHVKPRGVTPDVIHRHMMEGDPRDARIAELEEQVAARDARIAELTALVEALTRRVAELEARLGQNSTNSSRPPSSDPLGTKRKPRRPEKRRRPGGQPGHEPHKRELLPEEQVDRVVDLPPPKQCERCEHELEGTRQQALRHQVVEVPPLKPVVTEYRCHGLTCAHCGTLNRALLPPEVAGHVFGARLSALVCLRVGKYRLSKRLVQEALSDLLGVRLSLGAVSNREREMSQALAAPMEQAERFIRDQERAMDETSWVEGPGLIQSPTGEVIPPGPTEEVRCPRTGQGGASSAGLIAWHEPETGRTRAS</sequence>
<feature type="region of interest" description="Disordered" evidence="1">
    <location>
        <begin position="1"/>
        <end position="22"/>
    </location>
</feature>
<feature type="compositionally biased region" description="Basic and acidic residues" evidence="1">
    <location>
        <begin position="300"/>
        <end position="310"/>
    </location>
</feature>
<feature type="domain" description="DUF6444" evidence="2">
    <location>
        <begin position="33"/>
        <end position="107"/>
    </location>
</feature>
<proteinExistence type="predicted"/>
<name>A0A250IKK7_9BACT</name>
<feature type="compositionally biased region" description="Polar residues" evidence="1">
    <location>
        <begin position="65"/>
        <end position="75"/>
    </location>
</feature>
<feature type="compositionally biased region" description="Basic residues" evidence="1">
    <location>
        <begin position="82"/>
        <end position="95"/>
    </location>
</feature>
<dbReference type="Gene3D" id="1.20.5.340">
    <property type="match status" value="1"/>
</dbReference>
<accession>A0A250IKK7</accession>
<dbReference type="AlphaFoldDB" id="A0A250IKK7"/>
<dbReference type="InterPro" id="IPR052344">
    <property type="entry name" value="Transposase-related"/>
</dbReference>
<protein>
    <submittedName>
        <fullName evidence="3">Transposase</fullName>
    </submittedName>
</protein>
<evidence type="ECO:0000259" key="2">
    <source>
        <dbReference type="Pfam" id="PF20042"/>
    </source>
</evidence>
<evidence type="ECO:0000313" key="4">
    <source>
        <dbReference type="Proteomes" id="UP000217289"/>
    </source>
</evidence>
<dbReference type="EMBL" id="CP022163">
    <property type="protein sequence ID" value="ATB32295.1"/>
    <property type="molecule type" value="Genomic_DNA"/>
</dbReference>
<dbReference type="Pfam" id="PF20042">
    <property type="entry name" value="DUF6444"/>
    <property type="match status" value="1"/>
</dbReference>
<keyword evidence="4" id="KW-1185">Reference proteome</keyword>
<gene>
    <name evidence="3" type="ORF">MEBOL_005772</name>
</gene>
<feature type="region of interest" description="Disordered" evidence="1">
    <location>
        <begin position="63"/>
        <end position="117"/>
    </location>
</feature>
<dbReference type="KEGG" id="mbd:MEBOL_005772"/>
<feature type="region of interest" description="Disordered" evidence="1">
    <location>
        <begin position="284"/>
        <end position="310"/>
    </location>
</feature>
<feature type="compositionally biased region" description="Basic and acidic residues" evidence="1">
    <location>
        <begin position="101"/>
        <end position="117"/>
    </location>
</feature>
<organism evidence="3 4">
    <name type="scientific">Melittangium boletus DSM 14713</name>
    <dbReference type="NCBI Taxonomy" id="1294270"/>
    <lineage>
        <taxon>Bacteria</taxon>
        <taxon>Pseudomonadati</taxon>
        <taxon>Myxococcota</taxon>
        <taxon>Myxococcia</taxon>
        <taxon>Myxococcales</taxon>
        <taxon>Cystobacterineae</taxon>
        <taxon>Archangiaceae</taxon>
        <taxon>Melittangium</taxon>
    </lineage>
</organism>
<dbReference type="PANTHER" id="PTHR33678">
    <property type="entry name" value="BLL1576 PROTEIN"/>
    <property type="match status" value="1"/>
</dbReference>
<dbReference type="InterPro" id="IPR045618">
    <property type="entry name" value="DUF6444"/>
</dbReference>